<comment type="caution">
    <text evidence="1">The sequence shown here is derived from an EMBL/GenBank/DDBJ whole genome shotgun (WGS) entry which is preliminary data.</text>
</comment>
<protein>
    <submittedName>
        <fullName evidence="1">Uncharacterized protein</fullName>
    </submittedName>
</protein>
<accession>A0ABU8VI87</accession>
<proteinExistence type="predicted"/>
<keyword evidence="2" id="KW-1185">Reference proteome</keyword>
<gene>
    <name evidence="1" type="ORF">WKW77_20005</name>
</gene>
<organism evidence="1 2">
    <name type="scientific">Variovorax ureilyticus</name>
    <dbReference type="NCBI Taxonomy" id="1836198"/>
    <lineage>
        <taxon>Bacteria</taxon>
        <taxon>Pseudomonadati</taxon>
        <taxon>Pseudomonadota</taxon>
        <taxon>Betaproteobacteria</taxon>
        <taxon>Burkholderiales</taxon>
        <taxon>Comamonadaceae</taxon>
        <taxon>Variovorax</taxon>
    </lineage>
</organism>
<sequence length="153" mass="16479">MNWLARLKKTSTSAQEDATKATEAPFVAFVAPPPAPLQNFEVSADVVNDPAFDAGDMDRWCWPHSGAMTGAEIELMLARQALFSSRGLRVADAEALSDSLMRRDREMDDRRLCLECANLRGKTCAVPAIAGAGAIVQALVRLPQRCAGFEAAA</sequence>
<dbReference type="EMBL" id="JBBKZU010000008">
    <property type="protein sequence ID" value="MEJ8813382.1"/>
    <property type="molecule type" value="Genomic_DNA"/>
</dbReference>
<evidence type="ECO:0000313" key="2">
    <source>
        <dbReference type="Proteomes" id="UP001365846"/>
    </source>
</evidence>
<dbReference type="Proteomes" id="UP001365846">
    <property type="component" value="Unassembled WGS sequence"/>
</dbReference>
<dbReference type="RefSeq" id="WP_340358618.1">
    <property type="nucleotide sequence ID" value="NZ_JBBKZU010000008.1"/>
</dbReference>
<reference evidence="1 2" key="1">
    <citation type="submission" date="2024-03" db="EMBL/GenBank/DDBJ databases">
        <title>Novel species of the genus Variovorax.</title>
        <authorList>
            <person name="Liu Q."/>
            <person name="Xin Y.-H."/>
        </authorList>
    </citation>
    <scope>NUCLEOTIDE SEQUENCE [LARGE SCALE GENOMIC DNA]</scope>
    <source>
        <strain evidence="1 2">KACC 18899</strain>
    </source>
</reference>
<evidence type="ECO:0000313" key="1">
    <source>
        <dbReference type="EMBL" id="MEJ8813382.1"/>
    </source>
</evidence>
<name>A0ABU8VI87_9BURK</name>